<sequence>MINCNLCLSAPAYFNEGAETKLYVLREDPQKENNKVGQSTHGGLCQRKETASKVGAENPNRQNFSQSWCVQKVLVRIQSSSEICGDLELDSIFTFQETVLSQAPFPVNCFAPGRTAQRPAT</sequence>
<dbReference type="AlphaFoldDB" id="A0AA88TG43"/>
<dbReference type="Proteomes" id="UP001187343">
    <property type="component" value="Unassembled WGS sequence"/>
</dbReference>
<gene>
    <name evidence="1" type="ORF">Q8A67_021455</name>
</gene>
<keyword evidence="2" id="KW-1185">Reference proteome</keyword>
<comment type="caution">
    <text evidence="1">The sequence shown here is derived from an EMBL/GenBank/DDBJ whole genome shotgun (WGS) entry which is preliminary data.</text>
</comment>
<organism evidence="1 2">
    <name type="scientific">Cirrhinus molitorella</name>
    <name type="common">mud carp</name>
    <dbReference type="NCBI Taxonomy" id="172907"/>
    <lineage>
        <taxon>Eukaryota</taxon>
        <taxon>Metazoa</taxon>
        <taxon>Chordata</taxon>
        <taxon>Craniata</taxon>
        <taxon>Vertebrata</taxon>
        <taxon>Euteleostomi</taxon>
        <taxon>Actinopterygii</taxon>
        <taxon>Neopterygii</taxon>
        <taxon>Teleostei</taxon>
        <taxon>Ostariophysi</taxon>
        <taxon>Cypriniformes</taxon>
        <taxon>Cyprinidae</taxon>
        <taxon>Labeoninae</taxon>
        <taxon>Labeonini</taxon>
        <taxon>Cirrhinus</taxon>
    </lineage>
</organism>
<proteinExistence type="predicted"/>
<reference evidence="1" key="1">
    <citation type="submission" date="2023-08" db="EMBL/GenBank/DDBJ databases">
        <title>Chromosome-level Genome Assembly of mud carp (Cirrhinus molitorella).</title>
        <authorList>
            <person name="Liu H."/>
        </authorList>
    </citation>
    <scope>NUCLEOTIDE SEQUENCE</scope>
    <source>
        <strain evidence="1">Prfri</strain>
        <tissue evidence="1">Muscle</tissue>
    </source>
</reference>
<dbReference type="EMBL" id="JAUYZG010000021">
    <property type="protein sequence ID" value="KAK2874302.1"/>
    <property type="molecule type" value="Genomic_DNA"/>
</dbReference>
<protein>
    <submittedName>
        <fullName evidence="1">Uncharacterized protein</fullName>
    </submittedName>
</protein>
<evidence type="ECO:0000313" key="2">
    <source>
        <dbReference type="Proteomes" id="UP001187343"/>
    </source>
</evidence>
<accession>A0AA88TG43</accession>
<evidence type="ECO:0000313" key="1">
    <source>
        <dbReference type="EMBL" id="KAK2874302.1"/>
    </source>
</evidence>
<name>A0AA88TG43_9TELE</name>